<dbReference type="GO" id="GO:0046872">
    <property type="term" value="F:metal ion binding"/>
    <property type="evidence" value="ECO:0007669"/>
    <property type="project" value="UniProtKB-KW"/>
</dbReference>
<dbReference type="InterPro" id="IPR050954">
    <property type="entry name" value="ET_IronSulfur_Cluster-Binding"/>
</dbReference>
<gene>
    <name evidence="7" type="primary">nrfC</name>
    <name evidence="7" type="ORF">NCTC11341_02905</name>
</gene>
<evidence type="ECO:0000313" key="8">
    <source>
        <dbReference type="Proteomes" id="UP000254428"/>
    </source>
</evidence>
<accession>A0A376P086</accession>
<dbReference type="AlphaFoldDB" id="A0A376P086"/>
<dbReference type="InterPro" id="IPR017896">
    <property type="entry name" value="4Fe4S_Fe-S-bd"/>
</dbReference>
<dbReference type="InterPro" id="IPR006311">
    <property type="entry name" value="TAT_signal"/>
</dbReference>
<evidence type="ECO:0000256" key="3">
    <source>
        <dbReference type="ARBA" id="ARBA00022729"/>
    </source>
</evidence>
<dbReference type="NCBIfam" id="TIGR01409">
    <property type="entry name" value="TAT_signal_seq"/>
    <property type="match status" value="1"/>
</dbReference>
<keyword evidence="2" id="KW-0479">Metal-binding</keyword>
<dbReference type="GO" id="GO:0051539">
    <property type="term" value="F:4 iron, 4 sulfur cluster binding"/>
    <property type="evidence" value="ECO:0007669"/>
    <property type="project" value="UniProtKB-KW"/>
</dbReference>
<dbReference type="EMBL" id="UGBT01000002">
    <property type="protein sequence ID" value="STH71284.1"/>
    <property type="molecule type" value="Genomic_DNA"/>
</dbReference>
<organism evidence="7 8">
    <name type="scientific">Escherichia coli</name>
    <dbReference type="NCBI Taxonomy" id="562"/>
    <lineage>
        <taxon>Bacteria</taxon>
        <taxon>Pseudomonadati</taxon>
        <taxon>Pseudomonadota</taxon>
        <taxon>Gammaproteobacteria</taxon>
        <taxon>Enterobacterales</taxon>
        <taxon>Enterobacteriaceae</taxon>
        <taxon>Escherichia</taxon>
    </lineage>
</organism>
<evidence type="ECO:0000256" key="4">
    <source>
        <dbReference type="ARBA" id="ARBA00023004"/>
    </source>
</evidence>
<feature type="domain" description="4Fe-4S ferredoxin-type" evidence="6">
    <location>
        <begin position="37"/>
        <end position="65"/>
    </location>
</feature>
<dbReference type="PANTHER" id="PTHR43177:SF9">
    <property type="entry name" value="PROTEIN NRFC"/>
    <property type="match status" value="1"/>
</dbReference>
<keyword evidence="3" id="KW-0732">Signal</keyword>
<keyword evidence="5" id="KW-0411">Iron-sulfur</keyword>
<keyword evidence="4" id="KW-0408">Iron</keyword>
<dbReference type="PANTHER" id="PTHR43177">
    <property type="entry name" value="PROTEIN NRFC"/>
    <property type="match status" value="1"/>
</dbReference>
<dbReference type="SUPFAM" id="SSF54862">
    <property type="entry name" value="4Fe-4S ferredoxins"/>
    <property type="match status" value="1"/>
</dbReference>
<dbReference type="Pfam" id="PF00037">
    <property type="entry name" value="Fer4"/>
    <property type="match status" value="1"/>
</dbReference>
<evidence type="ECO:0000256" key="1">
    <source>
        <dbReference type="ARBA" id="ARBA00022485"/>
    </source>
</evidence>
<dbReference type="InterPro" id="IPR019546">
    <property type="entry name" value="TAT_signal_bac_arc"/>
</dbReference>
<evidence type="ECO:0000256" key="2">
    <source>
        <dbReference type="ARBA" id="ARBA00022723"/>
    </source>
</evidence>
<dbReference type="CDD" id="cd10551">
    <property type="entry name" value="PsrB"/>
    <property type="match status" value="1"/>
</dbReference>
<dbReference type="Pfam" id="PF13247">
    <property type="entry name" value="Fer4_11"/>
    <property type="match status" value="1"/>
</dbReference>
<feature type="domain" description="4Fe-4S ferredoxin-type" evidence="6">
    <location>
        <begin position="83"/>
        <end position="114"/>
    </location>
</feature>
<name>A0A376P086_ECOLX</name>
<evidence type="ECO:0000313" key="7">
    <source>
        <dbReference type="EMBL" id="STH71284.1"/>
    </source>
</evidence>
<dbReference type="Proteomes" id="UP000254428">
    <property type="component" value="Unassembled WGS sequence"/>
</dbReference>
<dbReference type="Gene3D" id="3.30.70.20">
    <property type="match status" value="2"/>
</dbReference>
<keyword evidence="1" id="KW-0004">4Fe-4S</keyword>
<dbReference type="PROSITE" id="PS51379">
    <property type="entry name" value="4FE4S_FER_2"/>
    <property type="match status" value="2"/>
</dbReference>
<evidence type="ECO:0000256" key="5">
    <source>
        <dbReference type="ARBA" id="ARBA00023014"/>
    </source>
</evidence>
<reference evidence="7 8" key="1">
    <citation type="submission" date="2018-06" db="EMBL/GenBank/DDBJ databases">
        <authorList>
            <consortium name="Pathogen Informatics"/>
            <person name="Doyle S."/>
        </authorList>
    </citation>
    <scope>NUCLEOTIDE SEQUENCE [LARGE SCALE GENOMIC DNA]</scope>
    <source>
        <strain evidence="7 8">NCTC11341</strain>
    </source>
</reference>
<dbReference type="PROSITE" id="PS51318">
    <property type="entry name" value="TAT"/>
    <property type="match status" value="1"/>
</dbReference>
<protein>
    <submittedName>
        <fullName evidence="7">Cytochrome c-type biogenesis protein</fullName>
    </submittedName>
</protein>
<evidence type="ECO:0000259" key="6">
    <source>
        <dbReference type="PROSITE" id="PS51379"/>
    </source>
</evidence>
<sequence>MTWSRRQFLTGVGVLAAVSGTAGRVVAKTLNINGVRYGMVHDESLCIGCTACMDACREVNKVPEGVSRLTIIRSEPQGEFPDVKYRFFRKSCQHCDHAPCVDVCPTGASFRDAASGIVDVNPDLCVRLSVLHRRLSVPRALYPSGHEDGGQMRFLRKTNLQAGKLPACVEACPTKALTFGNLDDPNSEISQLLRQKPTYRYKLALGTKPKLYRVPFKYGEVSQ</sequence>
<proteinExistence type="predicted"/>